<dbReference type="OrthoDB" id="962967at2"/>
<accession>A0A1I2JSQ4</accession>
<sequence length="75" mass="8999">MVEFKIQLDESVVQTFGYKQVENYLQDFVKKMLLKAAAQDVLEDLKTIDLQNDKEWQTARHLAWQQEKHKYLITQ</sequence>
<reference evidence="1 2" key="1">
    <citation type="submission" date="2016-10" db="EMBL/GenBank/DDBJ databases">
        <authorList>
            <person name="de Groot N.N."/>
        </authorList>
    </citation>
    <scope>NUCLEOTIDE SEQUENCE [LARGE SCALE GENOMIC DNA]</scope>
    <source>
        <strain>GEY</strain>
        <strain evidence="2">DSM 9560</strain>
    </source>
</reference>
<dbReference type="AlphaFoldDB" id="A0A1I2JSQ4"/>
<gene>
    <name evidence="1" type="ORF">SAMN04488541_105812</name>
</gene>
<protein>
    <submittedName>
        <fullName evidence="1">Uncharacterized protein</fullName>
    </submittedName>
</protein>
<dbReference type="EMBL" id="FONY01000058">
    <property type="protein sequence ID" value="SFF56137.1"/>
    <property type="molecule type" value="Genomic_DNA"/>
</dbReference>
<proteinExistence type="predicted"/>
<name>A0A1I2JSQ4_9BACT</name>
<evidence type="ECO:0000313" key="1">
    <source>
        <dbReference type="EMBL" id="SFF56137.1"/>
    </source>
</evidence>
<evidence type="ECO:0000313" key="2">
    <source>
        <dbReference type="Proteomes" id="UP000199513"/>
    </source>
</evidence>
<dbReference type="Proteomes" id="UP000199513">
    <property type="component" value="Unassembled WGS sequence"/>
</dbReference>
<organism evidence="1 2">
    <name type="scientific">Thermoflexibacter ruber</name>
    <dbReference type="NCBI Taxonomy" id="1003"/>
    <lineage>
        <taxon>Bacteria</taxon>
        <taxon>Pseudomonadati</taxon>
        <taxon>Bacteroidota</taxon>
        <taxon>Cytophagia</taxon>
        <taxon>Cytophagales</taxon>
        <taxon>Thermoflexibacteraceae</taxon>
        <taxon>Thermoflexibacter</taxon>
    </lineage>
</organism>
<dbReference type="STRING" id="1003.SAMN04488541_105812"/>
<keyword evidence="2" id="KW-1185">Reference proteome</keyword>
<dbReference type="RefSeq" id="WP_091549325.1">
    <property type="nucleotide sequence ID" value="NZ_FONY01000058.1"/>
</dbReference>